<evidence type="ECO:0000259" key="7">
    <source>
        <dbReference type="PROSITE" id="PS50110"/>
    </source>
</evidence>
<evidence type="ECO:0000256" key="4">
    <source>
        <dbReference type="PROSITE-ProRule" id="PRU00169"/>
    </source>
</evidence>
<name>A0A494REL0_9CAUL</name>
<evidence type="ECO:0000256" key="3">
    <source>
        <dbReference type="ARBA" id="ARBA00022553"/>
    </source>
</evidence>
<dbReference type="SUPFAM" id="SSF47384">
    <property type="entry name" value="Homodimeric domain of signal transducing histidine kinase"/>
    <property type="match status" value="1"/>
</dbReference>
<feature type="domain" description="Histidine kinase" evidence="6">
    <location>
        <begin position="37"/>
        <end position="263"/>
    </location>
</feature>
<dbReference type="PROSITE" id="PS50109">
    <property type="entry name" value="HIS_KIN"/>
    <property type="match status" value="1"/>
</dbReference>
<dbReference type="PANTHER" id="PTHR45339">
    <property type="entry name" value="HYBRID SIGNAL TRANSDUCTION HISTIDINE KINASE J"/>
    <property type="match status" value="1"/>
</dbReference>
<feature type="domain" description="Response regulatory" evidence="7">
    <location>
        <begin position="400"/>
        <end position="514"/>
    </location>
</feature>
<dbReference type="PRINTS" id="PR00344">
    <property type="entry name" value="BCTRLSENSOR"/>
</dbReference>
<dbReference type="Gene3D" id="1.10.287.130">
    <property type="match status" value="1"/>
</dbReference>
<dbReference type="SUPFAM" id="SSF55874">
    <property type="entry name" value="ATPase domain of HSP90 chaperone/DNA topoisomerase II/histidine kinase"/>
    <property type="match status" value="1"/>
</dbReference>
<dbReference type="SMART" id="SM00448">
    <property type="entry name" value="REC"/>
    <property type="match status" value="1"/>
</dbReference>
<evidence type="ECO:0000313" key="9">
    <source>
        <dbReference type="Proteomes" id="UP000276984"/>
    </source>
</evidence>
<dbReference type="InterPro" id="IPR036890">
    <property type="entry name" value="HATPase_C_sf"/>
</dbReference>
<keyword evidence="3 4" id="KW-0597">Phosphoprotein</keyword>
<dbReference type="InterPro" id="IPR001789">
    <property type="entry name" value="Sig_transdc_resp-reg_receiver"/>
</dbReference>
<dbReference type="InterPro" id="IPR011006">
    <property type="entry name" value="CheY-like_superfamily"/>
</dbReference>
<gene>
    <name evidence="8" type="ORF">D8I30_05015</name>
</gene>
<comment type="catalytic activity">
    <reaction evidence="1">
        <text>ATP + protein L-histidine = ADP + protein N-phospho-L-histidine.</text>
        <dbReference type="EC" id="2.7.13.3"/>
    </reaction>
</comment>
<reference evidence="8 9" key="1">
    <citation type="submission" date="2018-10" db="EMBL/GenBank/DDBJ databases">
        <title>Complete genome sequence of Brevundimonas naejangsanensis BRV3.</title>
        <authorList>
            <person name="Berrios L."/>
            <person name="Ely B."/>
        </authorList>
    </citation>
    <scope>NUCLEOTIDE SEQUENCE [LARGE SCALE GENOMIC DNA]</scope>
    <source>
        <strain evidence="8 9">BRV3</strain>
    </source>
</reference>
<dbReference type="Gene3D" id="3.40.50.2300">
    <property type="match status" value="1"/>
</dbReference>
<accession>A0A494REL0</accession>
<feature type="modified residue" description="4-aspartylphosphate" evidence="4">
    <location>
        <position position="449"/>
    </location>
</feature>
<dbReference type="EC" id="2.7.13.3" evidence="2"/>
<dbReference type="OrthoDB" id="9801651at2"/>
<evidence type="ECO:0000256" key="2">
    <source>
        <dbReference type="ARBA" id="ARBA00012438"/>
    </source>
</evidence>
<dbReference type="CDD" id="cd00082">
    <property type="entry name" value="HisKA"/>
    <property type="match status" value="1"/>
</dbReference>
<dbReference type="SMART" id="SM00388">
    <property type="entry name" value="HisKA"/>
    <property type="match status" value="1"/>
</dbReference>
<dbReference type="GO" id="GO:0000155">
    <property type="term" value="F:phosphorelay sensor kinase activity"/>
    <property type="evidence" value="ECO:0007669"/>
    <property type="project" value="InterPro"/>
</dbReference>
<dbReference type="InterPro" id="IPR003661">
    <property type="entry name" value="HisK_dim/P_dom"/>
</dbReference>
<dbReference type="Pfam" id="PF00512">
    <property type="entry name" value="HisKA"/>
    <property type="match status" value="1"/>
</dbReference>
<evidence type="ECO:0000256" key="1">
    <source>
        <dbReference type="ARBA" id="ARBA00000085"/>
    </source>
</evidence>
<feature type="region of interest" description="Disordered" evidence="5">
    <location>
        <begin position="1"/>
        <end position="30"/>
    </location>
</feature>
<dbReference type="InterPro" id="IPR003594">
    <property type="entry name" value="HATPase_dom"/>
</dbReference>
<dbReference type="Pfam" id="PF02518">
    <property type="entry name" value="HATPase_c"/>
    <property type="match status" value="1"/>
</dbReference>
<dbReference type="Pfam" id="PF00072">
    <property type="entry name" value="Response_reg"/>
    <property type="match status" value="1"/>
</dbReference>
<evidence type="ECO:0000256" key="5">
    <source>
        <dbReference type="SAM" id="MobiDB-lite"/>
    </source>
</evidence>
<dbReference type="Proteomes" id="UP000276984">
    <property type="component" value="Chromosome"/>
</dbReference>
<dbReference type="SMART" id="SM00387">
    <property type="entry name" value="HATPase_c"/>
    <property type="match status" value="1"/>
</dbReference>
<dbReference type="SUPFAM" id="SSF52172">
    <property type="entry name" value="CheY-like"/>
    <property type="match status" value="1"/>
</dbReference>
<dbReference type="InterPro" id="IPR005467">
    <property type="entry name" value="His_kinase_dom"/>
</dbReference>
<dbReference type="Gene3D" id="3.30.565.10">
    <property type="entry name" value="Histidine kinase-like ATPase, C-terminal domain"/>
    <property type="match status" value="1"/>
</dbReference>
<dbReference type="InterPro" id="IPR036097">
    <property type="entry name" value="HisK_dim/P_sf"/>
</dbReference>
<dbReference type="AlphaFoldDB" id="A0A494REL0"/>
<dbReference type="PANTHER" id="PTHR45339:SF5">
    <property type="entry name" value="HISTIDINE KINASE"/>
    <property type="match status" value="1"/>
</dbReference>
<dbReference type="InterPro" id="IPR004358">
    <property type="entry name" value="Sig_transdc_His_kin-like_C"/>
</dbReference>
<keyword evidence="9" id="KW-1185">Reference proteome</keyword>
<organism evidence="8 9">
    <name type="scientific">Brevundimonas naejangsanensis</name>
    <dbReference type="NCBI Taxonomy" id="588932"/>
    <lineage>
        <taxon>Bacteria</taxon>
        <taxon>Pseudomonadati</taxon>
        <taxon>Pseudomonadota</taxon>
        <taxon>Alphaproteobacteria</taxon>
        <taxon>Caulobacterales</taxon>
        <taxon>Caulobacteraceae</taxon>
        <taxon>Brevundimonas</taxon>
    </lineage>
</organism>
<dbReference type="CDD" id="cd17546">
    <property type="entry name" value="REC_hyHK_CKI1_RcsC-like"/>
    <property type="match status" value="1"/>
</dbReference>
<sequence length="525" mass="55821">MGQTRRRSSSQTELFPVPPQAAGPADAASPEQQFLRLMSHEMRTPLNGVIGMLGLLSRTRLDGAQRAYAEAAQKSAEHLLGLVNDLLDYARLEAEALEFDPAPVELEALVRGVAELLSPRAHDKGLEIVWSVAADAPDVVADEGRLRQILFNLAGNAVKFTDRGGVRLAVEGQMVEGRRGGAARARLVFIVDDTGPGVPAEARGRIFDEFGHADASDAARFDGAGLGLAVVRRLARAMGGTAVVEDRPDGPGARFRFEAEFPLAPDGAPRPRPLDGVTVAIRTPDPFVRRAAADQIEASGGRAARQAGITLVDHAGAEDGELASRPTQGQAIVLLRPSERDLIDRYRAGGFCGYLIKPLRPASLAERVLAAAGARRGLPVPHARPGEDDRVANVAFKGVRILLVEDNPVGALLAKTLLRREGCVVQSAADGQEALDATKAARFDLIFMDMRMPRLDGPSAARALRARGDQTPIVALTANAFAEDRLACLEAGMDDHLAKPLEADALRAALARWTNAANRAKVAAS</sequence>
<dbReference type="EMBL" id="CP032707">
    <property type="protein sequence ID" value="AYG94611.1"/>
    <property type="molecule type" value="Genomic_DNA"/>
</dbReference>
<proteinExistence type="predicted"/>
<evidence type="ECO:0000259" key="6">
    <source>
        <dbReference type="PROSITE" id="PS50109"/>
    </source>
</evidence>
<dbReference type="RefSeq" id="WP_121481763.1">
    <property type="nucleotide sequence ID" value="NZ_CP032707.1"/>
</dbReference>
<protein>
    <recommendedName>
        <fullName evidence="2">histidine kinase</fullName>
        <ecNumber evidence="2">2.7.13.3</ecNumber>
    </recommendedName>
</protein>
<evidence type="ECO:0000313" key="8">
    <source>
        <dbReference type="EMBL" id="AYG94611.1"/>
    </source>
</evidence>
<dbReference type="PROSITE" id="PS50110">
    <property type="entry name" value="RESPONSE_REGULATORY"/>
    <property type="match status" value="1"/>
</dbReference>